<keyword evidence="1" id="KW-0479">Metal-binding</keyword>
<evidence type="ECO:0000256" key="6">
    <source>
        <dbReference type="SAM" id="MobiDB-lite"/>
    </source>
</evidence>
<dbReference type="PANTHER" id="PTHR24409:SF438">
    <property type="entry name" value="PLAG1 LIKE ZINC FINGER 2"/>
    <property type="match status" value="1"/>
</dbReference>
<feature type="compositionally biased region" description="Basic and acidic residues" evidence="6">
    <location>
        <begin position="310"/>
        <end position="321"/>
    </location>
</feature>
<proteinExistence type="predicted"/>
<dbReference type="GO" id="GO:0000981">
    <property type="term" value="F:DNA-binding transcription factor activity, RNA polymerase II-specific"/>
    <property type="evidence" value="ECO:0007669"/>
    <property type="project" value="TreeGrafter"/>
</dbReference>
<name>A0AAV7J8H1_COTGL</name>
<feature type="compositionally biased region" description="Acidic residues" evidence="6">
    <location>
        <begin position="967"/>
        <end position="1042"/>
    </location>
</feature>
<evidence type="ECO:0000256" key="1">
    <source>
        <dbReference type="ARBA" id="ARBA00022723"/>
    </source>
</evidence>
<feature type="domain" description="C2H2-type" evidence="7">
    <location>
        <begin position="114"/>
        <end position="137"/>
    </location>
</feature>
<feature type="compositionally biased region" description="Basic and acidic residues" evidence="6">
    <location>
        <begin position="946"/>
        <end position="966"/>
    </location>
</feature>
<organism evidence="8 9">
    <name type="scientific">Cotesia glomerata</name>
    <name type="common">Lepidopteran parasitic wasp</name>
    <name type="synonym">Apanteles glomeratus</name>
    <dbReference type="NCBI Taxonomy" id="32391"/>
    <lineage>
        <taxon>Eukaryota</taxon>
        <taxon>Metazoa</taxon>
        <taxon>Ecdysozoa</taxon>
        <taxon>Arthropoda</taxon>
        <taxon>Hexapoda</taxon>
        <taxon>Insecta</taxon>
        <taxon>Pterygota</taxon>
        <taxon>Neoptera</taxon>
        <taxon>Endopterygota</taxon>
        <taxon>Hymenoptera</taxon>
        <taxon>Apocrita</taxon>
        <taxon>Ichneumonoidea</taxon>
        <taxon>Braconidae</taxon>
        <taxon>Microgastrinae</taxon>
        <taxon>Cotesia</taxon>
    </lineage>
</organism>
<dbReference type="InterPro" id="IPR013087">
    <property type="entry name" value="Znf_C2H2_type"/>
</dbReference>
<feature type="compositionally biased region" description="Polar residues" evidence="6">
    <location>
        <begin position="32"/>
        <end position="43"/>
    </location>
</feature>
<keyword evidence="9" id="KW-1185">Reference proteome</keyword>
<dbReference type="GO" id="GO:0000977">
    <property type="term" value="F:RNA polymerase II transcription regulatory region sequence-specific DNA binding"/>
    <property type="evidence" value="ECO:0007669"/>
    <property type="project" value="TreeGrafter"/>
</dbReference>
<evidence type="ECO:0000256" key="5">
    <source>
        <dbReference type="PROSITE-ProRule" id="PRU00042"/>
    </source>
</evidence>
<feature type="region of interest" description="Disordered" evidence="6">
    <location>
        <begin position="652"/>
        <end position="693"/>
    </location>
</feature>
<dbReference type="GO" id="GO:0005634">
    <property type="term" value="C:nucleus"/>
    <property type="evidence" value="ECO:0007669"/>
    <property type="project" value="TreeGrafter"/>
</dbReference>
<keyword evidence="2" id="KW-0677">Repeat</keyword>
<keyword evidence="4" id="KW-0862">Zinc</keyword>
<dbReference type="EMBL" id="JAHXZJ010000001">
    <property type="protein sequence ID" value="KAH0568397.1"/>
    <property type="molecule type" value="Genomic_DNA"/>
</dbReference>
<feature type="region of interest" description="Disordered" evidence="6">
    <location>
        <begin position="946"/>
        <end position="1045"/>
    </location>
</feature>
<feature type="domain" description="C2H2-type" evidence="7">
    <location>
        <begin position="631"/>
        <end position="659"/>
    </location>
</feature>
<reference evidence="8 9" key="1">
    <citation type="journal article" date="2021" name="J. Hered.">
        <title>A chromosome-level genome assembly of the parasitoid wasp, Cotesia glomerata (Hymenoptera: Braconidae).</title>
        <authorList>
            <person name="Pinto B.J."/>
            <person name="Weis J.J."/>
            <person name="Gamble T."/>
            <person name="Ode P.J."/>
            <person name="Paul R."/>
            <person name="Zaspel J.M."/>
        </authorList>
    </citation>
    <scope>NUCLEOTIDE SEQUENCE [LARGE SCALE GENOMIC DNA]</scope>
    <source>
        <strain evidence="8">CgM1</strain>
    </source>
</reference>
<dbReference type="PROSITE" id="PS00028">
    <property type="entry name" value="ZINC_FINGER_C2H2_1"/>
    <property type="match status" value="7"/>
</dbReference>
<dbReference type="SMART" id="SM00355">
    <property type="entry name" value="ZnF_C2H2"/>
    <property type="match status" value="12"/>
</dbReference>
<evidence type="ECO:0000313" key="8">
    <source>
        <dbReference type="EMBL" id="KAH0568397.1"/>
    </source>
</evidence>
<feature type="region of interest" description="Disordered" evidence="6">
    <location>
        <begin position="849"/>
        <end position="871"/>
    </location>
</feature>
<evidence type="ECO:0000256" key="3">
    <source>
        <dbReference type="ARBA" id="ARBA00022771"/>
    </source>
</evidence>
<feature type="compositionally biased region" description="Basic residues" evidence="6">
    <location>
        <begin position="349"/>
        <end position="361"/>
    </location>
</feature>
<accession>A0AAV7J8H1</accession>
<dbReference type="PANTHER" id="PTHR24409">
    <property type="entry name" value="ZINC FINGER PROTEIN 142"/>
    <property type="match status" value="1"/>
</dbReference>
<keyword evidence="3 5" id="KW-0863">Zinc-finger</keyword>
<comment type="caution">
    <text evidence="8">The sequence shown here is derived from an EMBL/GenBank/DDBJ whole genome shotgun (WGS) entry which is preliminary data.</text>
</comment>
<dbReference type="PROSITE" id="PS50157">
    <property type="entry name" value="ZINC_FINGER_C2H2_2"/>
    <property type="match status" value="3"/>
</dbReference>
<feature type="region of interest" description="Disordered" evidence="6">
    <location>
        <begin position="1333"/>
        <end position="1362"/>
    </location>
</feature>
<dbReference type="GO" id="GO:0008270">
    <property type="term" value="F:zinc ion binding"/>
    <property type="evidence" value="ECO:0007669"/>
    <property type="project" value="UniProtKB-KW"/>
</dbReference>
<feature type="region of interest" description="Disordered" evidence="6">
    <location>
        <begin position="299"/>
        <end position="366"/>
    </location>
</feature>
<feature type="region of interest" description="Disordered" evidence="6">
    <location>
        <begin position="24"/>
        <end position="46"/>
    </location>
</feature>
<sequence length="1585" mass="181735">MTKNNSINKLDRNYDQTNAILLSNQRKRRSKSQVTSNKTQDASIKNGITPRISTRRKKLCEPSKLPASTGNPQTVINLSSTETTTDSTSTICKEKFLDKLDLHVKPKVKISKFFTCEFCDEDFLTRNYLNLHVLRAHKDIITCKQISKVRSNLNKTKSTLREVHRYVSLSQRYETKNTQLSKFNTRFVSKVSEERKRRRKLFRKQIQVNKSQNKSTESSTKMSEVEDKSNLQVPTSTVEIDESSKDNTADSPMSTSDINEYKSESKRLINKFKEFVRSNGDVISLSTTKQKNDSNEILSLLSDDSQTSKSPDRESRQRKVGDNSIGLKSPDNVSKSPTATRPRPEKPKTYNRKKSPKANKKNTKDHGYCDSCTRSFAKLDTHYQSDIYGTRKIKCEFCSNKFVSVNGLFRHVALYHLNCTCIRNKCRWYDPFTADINQLSSAAVNKNYHCNYCSKDYDDYKKYYFHYHSFHELEPVSDELVEKTPKYLMDIDNTVIIKSWVPSACKTNFFGKKLNSGECDEDYDNDTGDFSPLVCQKCGEFYFNNKEYMIHLDNCYYQLDLAPVTPFTEYPKESRAVEELRESSLKPESNQDRGVDVTVKPNIKLQFFPQDIKAKPRNPRKLDANYELLRRTCRRCNKAFATVKELSIHYQDTHGNSANNNNNANNKNNNNNNAGAKAKGTEKDNPDSYITKTKKDYDDENNITYYNYKNTPWYGHNVRHKWQCVHCKLSFKIFRAFSNHLFFEHNDESLIHICENCHEILTNLDQINKHLCVNVTSWTCKLCDLKFESGFEFRNHNTQKHYELFEPSVCLACGKKFLTHYMLMRHMKNKKCSSEKAIDELINTYTKKSKKNDSSAPQKTPAEKKKENKEDADDDCIIILDETGDKVESSEIEKNVEGVADGVFELVDCSGDNFVSELESDVDSRKTDVLATANVAEEKTDVVIDNIEETKKQVPDTERESVKESMEETTNDEDTVAEEEGFDDASMDDDSPIEDTNDEDSDDGSEDDDDEDDEDLDDEDLDDEELDDEEFDDDESVDALDSDDLKKSEDNYNELVKINDDCTKIVDLNEDTYDELEGIKNYVLENNKNLPDSASSKRKITDESLTTKRKKLLDIHDTFVAQADQLNDQGKIKIKENVNRSAETSRKSPGQVNRCSMCKLQFPSMTLLSNHFNRSHTSAVEICQLCYKMYITGNLVKHMVKDHFRSDTDLADALVITKDEISIERDTRDFISIVGKVHLLALCKYQEPPQASSEESVDCSDCSLTFENSDKYRIHNVEVHDKFCALCIVKFRNGQEAAKHKLDVHGSTACYVWFASKMINAIGDTDTFKEAVGLKAKKRKPKNSDEGNSHKNENRSVSNSRNVNMNMRSNINIDDKVNVNMINNMSVTQERMTLKDKILDILRKSQPTLDRLNSQIQTTRTQPDDKQINKPQAVRQYGKGSNLEEALNNDLNVDKPQMMIKTPVRTDKSTKLNITPPKIDSYQSPAFNQVAIKNKKVESSTASQGYEASDNESIIITCGFLKKDDGQDGSYDSNEDEKQFLIVVKRNDLKKYRNNLHELAAQFVASTNMSTEEMVRLLKAELDNI</sequence>
<evidence type="ECO:0000259" key="7">
    <source>
        <dbReference type="PROSITE" id="PS50157"/>
    </source>
</evidence>
<feature type="compositionally biased region" description="Polar residues" evidence="6">
    <location>
        <begin position="249"/>
        <end position="258"/>
    </location>
</feature>
<evidence type="ECO:0000256" key="2">
    <source>
        <dbReference type="ARBA" id="ARBA00022737"/>
    </source>
</evidence>
<feature type="compositionally biased region" description="Polar residues" evidence="6">
    <location>
        <begin position="206"/>
        <end position="222"/>
    </location>
</feature>
<evidence type="ECO:0000313" key="9">
    <source>
        <dbReference type="Proteomes" id="UP000826195"/>
    </source>
</evidence>
<feature type="compositionally biased region" description="Low complexity" evidence="6">
    <location>
        <begin position="655"/>
        <end position="678"/>
    </location>
</feature>
<feature type="domain" description="C2H2-type" evidence="7">
    <location>
        <begin position="808"/>
        <end position="837"/>
    </location>
</feature>
<dbReference type="Proteomes" id="UP000826195">
    <property type="component" value="Unassembled WGS sequence"/>
</dbReference>
<feature type="region of interest" description="Disordered" evidence="6">
    <location>
        <begin position="205"/>
        <end position="262"/>
    </location>
</feature>
<feature type="compositionally biased region" description="Basic and acidic residues" evidence="6">
    <location>
        <begin position="1342"/>
        <end position="1354"/>
    </location>
</feature>
<gene>
    <name evidence="8" type="ORF">KQX54_020698</name>
</gene>
<protein>
    <recommendedName>
        <fullName evidence="7">C2H2-type domain-containing protein</fullName>
    </recommendedName>
</protein>
<evidence type="ECO:0000256" key="4">
    <source>
        <dbReference type="ARBA" id="ARBA00022833"/>
    </source>
</evidence>